<dbReference type="STRING" id="563192.HMPREF0179_00391"/>
<dbReference type="RefSeq" id="WP_005024572.1">
    <property type="nucleotide sequence ID" value="NZ_KE150239.1"/>
</dbReference>
<dbReference type="AlphaFoldDB" id="E5Y2I0"/>
<reference evidence="1 2" key="2">
    <citation type="submission" date="2013-04" db="EMBL/GenBank/DDBJ databases">
        <title>The Genome Sequence of Bilophila wadsworthia 3_1_6.</title>
        <authorList>
            <consortium name="The Broad Institute Genomics Platform"/>
            <person name="Earl A."/>
            <person name="Ward D."/>
            <person name="Feldgarden M."/>
            <person name="Gevers D."/>
            <person name="Sibley C."/>
            <person name="Strauss J."/>
            <person name="Allen-Vercoe E."/>
            <person name="Walker B."/>
            <person name="Young S."/>
            <person name="Zeng Q."/>
            <person name="Gargeya S."/>
            <person name="Fitzgerald M."/>
            <person name="Haas B."/>
            <person name="Abouelleil A."/>
            <person name="Allen A.W."/>
            <person name="Alvarado L."/>
            <person name="Arachchi H.M."/>
            <person name="Berlin A.M."/>
            <person name="Chapman S.B."/>
            <person name="Gainer-Dewar J."/>
            <person name="Goldberg J."/>
            <person name="Griggs A."/>
            <person name="Gujja S."/>
            <person name="Hansen M."/>
            <person name="Howarth C."/>
            <person name="Imamovic A."/>
            <person name="Ireland A."/>
            <person name="Larimer J."/>
            <person name="McCowan C."/>
            <person name="Murphy C."/>
            <person name="Pearson M."/>
            <person name="Poon T.W."/>
            <person name="Priest M."/>
            <person name="Roberts A."/>
            <person name="Saif S."/>
            <person name="Shea T."/>
            <person name="Sisk P."/>
            <person name="Sykes S."/>
            <person name="Wortman J."/>
            <person name="Nusbaum C."/>
            <person name="Birren B."/>
        </authorList>
    </citation>
    <scope>NUCLEOTIDE SEQUENCE [LARGE SCALE GENOMIC DNA]</scope>
    <source>
        <strain evidence="1 2">3_1_6</strain>
    </source>
</reference>
<name>E5Y2I0_BILW3</name>
<dbReference type="GeneID" id="78086832"/>
<gene>
    <name evidence="1" type="ORF">HMPREF0179_00391</name>
</gene>
<reference evidence="1 2" key="1">
    <citation type="submission" date="2010-10" db="EMBL/GenBank/DDBJ databases">
        <authorList>
            <consortium name="The Broad Institute Genome Sequencing Platform"/>
            <person name="Ward D."/>
            <person name="Earl A."/>
            <person name="Feldgarden M."/>
            <person name="Young S.K."/>
            <person name="Gargeya S."/>
            <person name="Zeng Q."/>
            <person name="Alvarado L."/>
            <person name="Berlin A."/>
            <person name="Bochicchio J."/>
            <person name="Chapman S.B."/>
            <person name="Chen Z."/>
            <person name="Freedman E."/>
            <person name="Gellesch M."/>
            <person name="Goldberg J."/>
            <person name="Griggs A."/>
            <person name="Gujja S."/>
            <person name="Heilman E."/>
            <person name="Heiman D."/>
            <person name="Howarth C."/>
            <person name="Mehta T."/>
            <person name="Neiman D."/>
            <person name="Pearson M."/>
            <person name="Roberts A."/>
            <person name="Saif S."/>
            <person name="Shea T."/>
            <person name="Shenoy N."/>
            <person name="Sisk P."/>
            <person name="Stolte C."/>
            <person name="Sykes S."/>
            <person name="White J."/>
            <person name="Yandava C."/>
            <person name="Allen-Vercoe E."/>
            <person name="Sibley C."/>
            <person name="Ambrose C.E."/>
            <person name="Strauss J."/>
            <person name="Daigneault M."/>
            <person name="Haas B."/>
            <person name="Nusbaum C."/>
            <person name="Birren B."/>
        </authorList>
    </citation>
    <scope>NUCLEOTIDE SEQUENCE [LARGE SCALE GENOMIC DNA]</scope>
    <source>
        <strain evidence="1 2">3_1_6</strain>
    </source>
</reference>
<protein>
    <recommendedName>
        <fullName evidence="3">Lipoprotein</fullName>
    </recommendedName>
</protein>
<evidence type="ECO:0000313" key="2">
    <source>
        <dbReference type="Proteomes" id="UP000006034"/>
    </source>
</evidence>
<accession>E5Y2I0</accession>
<sequence length="87" mass="9540">MKHAVALLSVLIVLCSCGCGQKQAVPLILRYHDCPAPSVPVLPELDAAEPLDSTENVTRLLERDDRLRDYINGLKSALQCEQARGKL</sequence>
<dbReference type="EMBL" id="ADCP02000002">
    <property type="protein sequence ID" value="EFV45770.1"/>
    <property type="molecule type" value="Genomic_DNA"/>
</dbReference>
<evidence type="ECO:0000313" key="1">
    <source>
        <dbReference type="EMBL" id="EFV45770.1"/>
    </source>
</evidence>
<dbReference type="eggNOG" id="ENOG50318DH">
    <property type="taxonomic scope" value="Bacteria"/>
</dbReference>
<evidence type="ECO:0008006" key="3">
    <source>
        <dbReference type="Google" id="ProtNLM"/>
    </source>
</evidence>
<proteinExistence type="predicted"/>
<keyword evidence="2" id="KW-1185">Reference proteome</keyword>
<dbReference type="Proteomes" id="UP000006034">
    <property type="component" value="Unassembled WGS sequence"/>
</dbReference>
<dbReference type="HOGENOM" id="CLU_172416_0_0_7"/>
<comment type="caution">
    <text evidence="1">The sequence shown here is derived from an EMBL/GenBank/DDBJ whole genome shotgun (WGS) entry which is preliminary data.</text>
</comment>
<organism evidence="1 2">
    <name type="scientific">Bilophila wadsworthia (strain 3_1_6)</name>
    <dbReference type="NCBI Taxonomy" id="563192"/>
    <lineage>
        <taxon>Bacteria</taxon>
        <taxon>Pseudomonadati</taxon>
        <taxon>Thermodesulfobacteriota</taxon>
        <taxon>Desulfovibrionia</taxon>
        <taxon>Desulfovibrionales</taxon>
        <taxon>Desulfovibrionaceae</taxon>
        <taxon>Bilophila</taxon>
    </lineage>
</organism>
<dbReference type="PROSITE" id="PS51257">
    <property type="entry name" value="PROKAR_LIPOPROTEIN"/>
    <property type="match status" value="1"/>
</dbReference>